<sequence>MAGASGAVTSTAQLQAYAGGGSGLTKGKFYTKSYGLIVLLSFADGRLLFLHPLMPRGHLLFCATKKVSKKVAGNAIPRSRLPSERKIAHSRSSSLYSYFDTKVRNRGYL</sequence>
<dbReference type="Proteomes" id="UP000255233">
    <property type="component" value="Unassembled WGS sequence"/>
</dbReference>
<organism evidence="1 2">
    <name type="scientific">Rikenella microfusus</name>
    <dbReference type="NCBI Taxonomy" id="28139"/>
    <lineage>
        <taxon>Bacteria</taxon>
        <taxon>Pseudomonadati</taxon>
        <taxon>Bacteroidota</taxon>
        <taxon>Bacteroidia</taxon>
        <taxon>Bacteroidales</taxon>
        <taxon>Rikenellaceae</taxon>
        <taxon>Rikenella</taxon>
    </lineage>
</organism>
<evidence type="ECO:0000313" key="1">
    <source>
        <dbReference type="EMBL" id="SUE33887.1"/>
    </source>
</evidence>
<proteinExistence type="predicted"/>
<gene>
    <name evidence="1" type="ORF">NCTC11190_01101</name>
</gene>
<reference evidence="1 2" key="1">
    <citation type="submission" date="2018-06" db="EMBL/GenBank/DDBJ databases">
        <authorList>
            <consortium name="Pathogen Informatics"/>
            <person name="Doyle S."/>
        </authorList>
    </citation>
    <scope>NUCLEOTIDE SEQUENCE [LARGE SCALE GENOMIC DNA]</scope>
    <source>
        <strain evidence="1 2">NCTC11190</strain>
    </source>
</reference>
<keyword evidence="2" id="KW-1185">Reference proteome</keyword>
<accession>A0A379MSR8</accession>
<name>A0A379MSR8_9BACT</name>
<protein>
    <submittedName>
        <fullName evidence="1">Uncharacterized protein</fullName>
    </submittedName>
</protein>
<dbReference type="AlphaFoldDB" id="A0A379MSR8"/>
<dbReference type="EMBL" id="UGVL01000001">
    <property type="protein sequence ID" value="SUE33887.1"/>
    <property type="molecule type" value="Genomic_DNA"/>
</dbReference>
<evidence type="ECO:0000313" key="2">
    <source>
        <dbReference type="Proteomes" id="UP000255233"/>
    </source>
</evidence>